<accession>A0A8H7ZMJ5</accession>
<dbReference type="InterPro" id="IPR001394">
    <property type="entry name" value="Peptidase_C19_UCH"/>
</dbReference>
<feature type="region of interest" description="Disordered" evidence="8">
    <location>
        <begin position="1"/>
        <end position="44"/>
    </location>
</feature>
<dbReference type="AlphaFoldDB" id="A0A8H7ZMJ5"/>
<evidence type="ECO:0000313" key="10">
    <source>
        <dbReference type="EMBL" id="KAG5456161.1"/>
    </source>
</evidence>
<evidence type="ECO:0000256" key="6">
    <source>
        <dbReference type="ARBA" id="ARBA00022801"/>
    </source>
</evidence>
<dbReference type="PROSITE" id="PS50235">
    <property type="entry name" value="USP_3"/>
    <property type="match status" value="1"/>
</dbReference>
<dbReference type="EMBL" id="JAEFCI010012177">
    <property type="protein sequence ID" value="KAG5456161.1"/>
    <property type="molecule type" value="Genomic_DNA"/>
</dbReference>
<name>A0A8H7ZMJ5_9FUNG</name>
<dbReference type="Gene3D" id="3.90.70.10">
    <property type="entry name" value="Cysteine proteinases"/>
    <property type="match status" value="1"/>
</dbReference>
<dbReference type="Pfam" id="PF00443">
    <property type="entry name" value="UCH"/>
    <property type="match status" value="1"/>
</dbReference>
<evidence type="ECO:0000313" key="11">
    <source>
        <dbReference type="Proteomes" id="UP000673691"/>
    </source>
</evidence>
<keyword evidence="6" id="KW-0378">Hydrolase</keyword>
<dbReference type="Proteomes" id="UP000673691">
    <property type="component" value="Unassembled WGS sequence"/>
</dbReference>
<dbReference type="GO" id="GO:0006508">
    <property type="term" value="P:proteolysis"/>
    <property type="evidence" value="ECO:0007669"/>
    <property type="project" value="UniProtKB-KW"/>
</dbReference>
<dbReference type="InterPro" id="IPR018200">
    <property type="entry name" value="USP_CS"/>
</dbReference>
<dbReference type="InterPro" id="IPR050185">
    <property type="entry name" value="Ub_carboxyl-term_hydrolase"/>
</dbReference>
<gene>
    <name evidence="10" type="ORF">BJ554DRAFT_4176</name>
</gene>
<feature type="compositionally biased region" description="Low complexity" evidence="8">
    <location>
        <begin position="317"/>
        <end position="346"/>
    </location>
</feature>
<feature type="compositionally biased region" description="Polar residues" evidence="8">
    <location>
        <begin position="280"/>
        <end position="289"/>
    </location>
</feature>
<comment type="similarity">
    <text evidence="2">Belongs to the peptidase C19 family.</text>
</comment>
<dbReference type="SUPFAM" id="SSF54001">
    <property type="entry name" value="Cysteine proteinases"/>
    <property type="match status" value="1"/>
</dbReference>
<protein>
    <recommendedName>
        <fullName evidence="3">ubiquitinyl hydrolase 1</fullName>
        <ecNumber evidence="3">3.4.19.12</ecNumber>
    </recommendedName>
</protein>
<evidence type="ECO:0000259" key="9">
    <source>
        <dbReference type="PROSITE" id="PS50235"/>
    </source>
</evidence>
<keyword evidence="7" id="KW-0788">Thiol protease</keyword>
<dbReference type="InterPro" id="IPR038765">
    <property type="entry name" value="Papain-like_cys_pep_sf"/>
</dbReference>
<feature type="region of interest" description="Disordered" evidence="8">
    <location>
        <begin position="278"/>
        <end position="361"/>
    </location>
</feature>
<evidence type="ECO:0000256" key="4">
    <source>
        <dbReference type="ARBA" id="ARBA00022670"/>
    </source>
</evidence>
<dbReference type="PROSITE" id="PS00972">
    <property type="entry name" value="USP_1"/>
    <property type="match status" value="1"/>
</dbReference>
<evidence type="ECO:0000256" key="2">
    <source>
        <dbReference type="ARBA" id="ARBA00009085"/>
    </source>
</evidence>
<keyword evidence="5" id="KW-0833">Ubl conjugation pathway</keyword>
<sequence length="576" mass="61578">MHSVADEAKEELRITSAEEPRGHRRRALPALAEGGGGGYGEGGERLQAKGVLRVVNASASDLPLSAGNGAPSPRLDEFAIAGAGAAAVVTSASDGLRGPLSAATGAARGGQPLARAPEPGSPSLKRSRQPSSGSDTEPHARPLSSAPLRQPHYRHSPSAVTLAISVVSEGVTMPYGSDHGSLRQLSPPPMYEQTMQEDQTSWQAQSPAIAAPSTKTFTRNLQLLVDEDDSFTDVGDSPPKSFGFNAVSDERGPASSASGGFSPARNLENLLALKHGPLSETPTVVTNRGSPDRLSERSGNCVGTAPADVLGDAGRTGSNALSSLPSPGASSASKLTDPASSHFSSFHAHEPPKRKHPRGVTGLQNLGNTCFMNSALQCLSNTARLTQFFLDGSYKSQINRTNPLGMRGEVAELYGRLVEKLWDPEESDHVVPRDFKYSIARFAPLFSGYQQHDSQELLNFLLDGLHEDLNRIEKKPYIELKDSARRPDEEVANEVWDAHKARNDSVITDIFTGQFKSTLVCPVCNRVSVTFDPFSTLSLPLPVAKKKQLDVYVVRLDPSSPLVKVSLLHPHIRVDC</sequence>
<evidence type="ECO:0000256" key="3">
    <source>
        <dbReference type="ARBA" id="ARBA00012759"/>
    </source>
</evidence>
<comment type="caution">
    <text evidence="10">The sequence shown here is derived from an EMBL/GenBank/DDBJ whole genome shotgun (WGS) entry which is preliminary data.</text>
</comment>
<dbReference type="PANTHER" id="PTHR21646">
    <property type="entry name" value="UBIQUITIN CARBOXYL-TERMINAL HYDROLASE"/>
    <property type="match status" value="1"/>
</dbReference>
<feature type="compositionally biased region" description="Basic and acidic residues" evidence="8">
    <location>
        <begin position="1"/>
        <end position="21"/>
    </location>
</feature>
<evidence type="ECO:0000256" key="1">
    <source>
        <dbReference type="ARBA" id="ARBA00000707"/>
    </source>
</evidence>
<evidence type="ECO:0000256" key="5">
    <source>
        <dbReference type="ARBA" id="ARBA00022786"/>
    </source>
</evidence>
<reference evidence="10 11" key="1">
    <citation type="journal article" name="Sci. Rep.">
        <title>Genome-scale phylogenetic analyses confirm Olpidium as the closest living zoosporic fungus to the non-flagellated, terrestrial fungi.</title>
        <authorList>
            <person name="Chang Y."/>
            <person name="Rochon D."/>
            <person name="Sekimoto S."/>
            <person name="Wang Y."/>
            <person name="Chovatia M."/>
            <person name="Sandor L."/>
            <person name="Salamov A."/>
            <person name="Grigoriev I.V."/>
            <person name="Stajich J.E."/>
            <person name="Spatafora J.W."/>
        </authorList>
    </citation>
    <scope>NUCLEOTIDE SEQUENCE [LARGE SCALE GENOMIC DNA]</scope>
    <source>
        <strain evidence="10">S191</strain>
    </source>
</reference>
<comment type="catalytic activity">
    <reaction evidence="1">
        <text>Thiol-dependent hydrolysis of ester, thioester, amide, peptide and isopeptide bonds formed by the C-terminal Gly of ubiquitin (a 76-residue protein attached to proteins as an intracellular targeting signal).</text>
        <dbReference type="EC" id="3.4.19.12"/>
    </reaction>
</comment>
<proteinExistence type="inferred from homology"/>
<dbReference type="GO" id="GO:0016579">
    <property type="term" value="P:protein deubiquitination"/>
    <property type="evidence" value="ECO:0007669"/>
    <property type="project" value="InterPro"/>
</dbReference>
<keyword evidence="4" id="KW-0645">Protease</keyword>
<dbReference type="GO" id="GO:0004843">
    <property type="term" value="F:cysteine-type deubiquitinase activity"/>
    <property type="evidence" value="ECO:0007669"/>
    <property type="project" value="UniProtKB-EC"/>
</dbReference>
<dbReference type="InterPro" id="IPR028889">
    <property type="entry name" value="USP"/>
</dbReference>
<feature type="region of interest" description="Disordered" evidence="8">
    <location>
        <begin position="100"/>
        <end position="154"/>
    </location>
</feature>
<evidence type="ECO:0000256" key="8">
    <source>
        <dbReference type="SAM" id="MobiDB-lite"/>
    </source>
</evidence>
<dbReference type="EC" id="3.4.19.12" evidence="3"/>
<dbReference type="OrthoDB" id="292964at2759"/>
<keyword evidence="11" id="KW-1185">Reference proteome</keyword>
<dbReference type="PANTHER" id="PTHR21646:SF24">
    <property type="entry name" value="UBIQUITIN CARBOXYL-TERMINAL HYDROLASE"/>
    <property type="match status" value="1"/>
</dbReference>
<organism evidence="10 11">
    <name type="scientific">Olpidium bornovanus</name>
    <dbReference type="NCBI Taxonomy" id="278681"/>
    <lineage>
        <taxon>Eukaryota</taxon>
        <taxon>Fungi</taxon>
        <taxon>Fungi incertae sedis</taxon>
        <taxon>Olpidiomycota</taxon>
        <taxon>Olpidiomycotina</taxon>
        <taxon>Olpidiomycetes</taxon>
        <taxon>Olpidiales</taxon>
        <taxon>Olpidiaceae</taxon>
        <taxon>Olpidium</taxon>
    </lineage>
</organism>
<evidence type="ECO:0000256" key="7">
    <source>
        <dbReference type="ARBA" id="ARBA00022807"/>
    </source>
</evidence>
<feature type="domain" description="USP" evidence="9">
    <location>
        <begin position="361"/>
        <end position="576"/>
    </location>
</feature>